<dbReference type="Proteomes" id="UP000322927">
    <property type="component" value="Chromosome"/>
</dbReference>
<evidence type="ECO:0000256" key="2">
    <source>
        <dbReference type="SAM" id="Phobius"/>
    </source>
</evidence>
<dbReference type="OrthoDB" id="4350291at2"/>
<sequence length="497" mass="53533">MAHGEAADDRTTTGAPGADDELVRLRAEVATLRADADTRRSRKARLLVVRRVTAAVLIALAAVLTVTSVVGVWGARTTLSTGRWVDTVDDLPSRPAVNRAVSAYLTDQIFGRLDVEDRLAEALPDRAAFLAPPVTGAVRDYVRSSISDPIATDEFRSLWRTTNRFAHERIVAILEEKNKNVRAEGDTVTLDLLPMINNVLNTLEDRLPTLFGKDLDLPRITSGEIPPGLHDRIEEALGVTLPDDFGQVRLYDRGELSQVQEAVLLFKRAVWGIVIAVPVLLALALWISPNRRRTVLQFGLWLVVAVTVLTSVLRAVRDQLLAQVKPGAYREGVRDVLWTVFETLRERGAQLLWIGVAVAVVAYLVGPGRLPVWLRRTVARGARASGGLVARAARRATGAGARQWLRAHADVLRVGGLVVAVLVALLFASWTALLVVALVLLAYEAGVTLLARGGPEPAGETASEDRDDASPTAGEAGQAPATETDAAQVTSSHGGNP</sequence>
<feature type="transmembrane region" description="Helical" evidence="2">
    <location>
        <begin position="411"/>
        <end position="443"/>
    </location>
</feature>
<dbReference type="RefSeq" id="WP_150217579.1">
    <property type="nucleotide sequence ID" value="NZ_CP029192.1"/>
</dbReference>
<feature type="region of interest" description="Disordered" evidence="1">
    <location>
        <begin position="454"/>
        <end position="497"/>
    </location>
</feature>
<proteinExistence type="predicted"/>
<feature type="transmembrane region" description="Helical" evidence="2">
    <location>
        <begin position="269"/>
        <end position="288"/>
    </location>
</feature>
<feature type="transmembrane region" description="Helical" evidence="2">
    <location>
        <begin position="295"/>
        <end position="316"/>
    </location>
</feature>
<feature type="transmembrane region" description="Helical" evidence="2">
    <location>
        <begin position="48"/>
        <end position="73"/>
    </location>
</feature>
<dbReference type="AlphaFoldDB" id="A0A5P2BY95"/>
<evidence type="ECO:0000313" key="4">
    <source>
        <dbReference type="Proteomes" id="UP000322927"/>
    </source>
</evidence>
<evidence type="ECO:0000256" key="1">
    <source>
        <dbReference type="SAM" id="MobiDB-lite"/>
    </source>
</evidence>
<name>A0A5P2BY95_STRVZ</name>
<organism evidence="3 4">
    <name type="scientific">Streptomyces venezuelae</name>
    <dbReference type="NCBI Taxonomy" id="54571"/>
    <lineage>
        <taxon>Bacteria</taxon>
        <taxon>Bacillati</taxon>
        <taxon>Actinomycetota</taxon>
        <taxon>Actinomycetes</taxon>
        <taxon>Kitasatosporales</taxon>
        <taxon>Streptomycetaceae</taxon>
        <taxon>Streptomyces</taxon>
    </lineage>
</organism>
<evidence type="ECO:0008006" key="5">
    <source>
        <dbReference type="Google" id="ProtNLM"/>
    </source>
</evidence>
<keyword evidence="2" id="KW-0472">Membrane</keyword>
<evidence type="ECO:0000313" key="3">
    <source>
        <dbReference type="EMBL" id="QES35485.1"/>
    </source>
</evidence>
<feature type="transmembrane region" description="Helical" evidence="2">
    <location>
        <begin position="348"/>
        <end position="366"/>
    </location>
</feature>
<protein>
    <recommendedName>
        <fullName evidence="5">Integral membrane protein</fullName>
    </recommendedName>
</protein>
<gene>
    <name evidence="3" type="ORF">DEJ48_20440</name>
</gene>
<keyword evidence="2" id="KW-0812">Transmembrane</keyword>
<feature type="compositionally biased region" description="Polar residues" evidence="1">
    <location>
        <begin position="485"/>
        <end position="497"/>
    </location>
</feature>
<reference evidence="3 4" key="1">
    <citation type="submission" date="2018-05" db="EMBL/GenBank/DDBJ databases">
        <title>Streptomyces venezuelae.</title>
        <authorList>
            <person name="Kim W."/>
            <person name="Lee N."/>
            <person name="Cho B.-K."/>
        </authorList>
    </citation>
    <scope>NUCLEOTIDE SEQUENCE [LARGE SCALE GENOMIC DNA]</scope>
    <source>
        <strain evidence="3 4">ATCC 14584</strain>
    </source>
</reference>
<accession>A0A5P2BY95</accession>
<keyword evidence="2" id="KW-1133">Transmembrane helix</keyword>
<dbReference type="EMBL" id="CP029192">
    <property type="protein sequence ID" value="QES35485.1"/>
    <property type="molecule type" value="Genomic_DNA"/>
</dbReference>